<dbReference type="OrthoDB" id="693542at2759"/>
<evidence type="ECO:0000256" key="1">
    <source>
        <dbReference type="ARBA" id="ARBA00004123"/>
    </source>
</evidence>
<gene>
    <name evidence="5" type="ORF">EJB05_35181</name>
</gene>
<dbReference type="GO" id="GO:0005634">
    <property type="term" value="C:nucleus"/>
    <property type="evidence" value="ECO:0007669"/>
    <property type="project" value="UniProtKB-SubCell"/>
</dbReference>
<evidence type="ECO:0000313" key="6">
    <source>
        <dbReference type="Proteomes" id="UP000324897"/>
    </source>
</evidence>
<reference evidence="5 6" key="1">
    <citation type="journal article" date="2019" name="Sci. Rep.">
        <title>A high-quality genome of Eragrostis curvula grass provides insights into Poaceae evolution and supports new strategies to enhance forage quality.</title>
        <authorList>
            <person name="Carballo J."/>
            <person name="Santos B.A.C.M."/>
            <person name="Zappacosta D."/>
            <person name="Garbus I."/>
            <person name="Selva J.P."/>
            <person name="Gallo C.A."/>
            <person name="Diaz A."/>
            <person name="Albertini E."/>
            <person name="Caccamo M."/>
            <person name="Echenique V."/>
        </authorList>
    </citation>
    <scope>NUCLEOTIDE SEQUENCE [LARGE SCALE GENOMIC DNA]</scope>
    <source>
        <strain evidence="6">cv. Victoria</strain>
        <tissue evidence="5">Leaf</tissue>
    </source>
</reference>
<keyword evidence="6" id="KW-1185">Reference proteome</keyword>
<feature type="region of interest" description="Disordered" evidence="4">
    <location>
        <begin position="1"/>
        <end position="62"/>
    </location>
</feature>
<dbReference type="GO" id="GO:0010112">
    <property type="term" value="P:regulation of systemic acquired resistance"/>
    <property type="evidence" value="ECO:0007669"/>
    <property type="project" value="InterPro"/>
</dbReference>
<organism evidence="5 6">
    <name type="scientific">Eragrostis curvula</name>
    <name type="common">weeping love grass</name>
    <dbReference type="NCBI Taxonomy" id="38414"/>
    <lineage>
        <taxon>Eukaryota</taxon>
        <taxon>Viridiplantae</taxon>
        <taxon>Streptophyta</taxon>
        <taxon>Embryophyta</taxon>
        <taxon>Tracheophyta</taxon>
        <taxon>Spermatophyta</taxon>
        <taxon>Magnoliopsida</taxon>
        <taxon>Liliopsida</taxon>
        <taxon>Poales</taxon>
        <taxon>Poaceae</taxon>
        <taxon>PACMAD clade</taxon>
        <taxon>Chloridoideae</taxon>
        <taxon>Eragrostideae</taxon>
        <taxon>Eragrostidinae</taxon>
        <taxon>Eragrostis</taxon>
    </lineage>
</organism>
<dbReference type="EMBL" id="RWGY01000029">
    <property type="protein sequence ID" value="TVU19053.1"/>
    <property type="molecule type" value="Genomic_DNA"/>
</dbReference>
<evidence type="ECO:0000256" key="2">
    <source>
        <dbReference type="ARBA" id="ARBA00009937"/>
    </source>
</evidence>
<dbReference type="PANTHER" id="PTHR33669:SF4">
    <property type="entry name" value="NRR REPRESSOR HOMOLOG 2"/>
    <property type="match status" value="1"/>
</dbReference>
<dbReference type="Gramene" id="TVU19053">
    <property type="protein sequence ID" value="TVU19053"/>
    <property type="gene ID" value="EJB05_35181"/>
</dbReference>
<evidence type="ECO:0008006" key="7">
    <source>
        <dbReference type="Google" id="ProtNLM"/>
    </source>
</evidence>
<evidence type="ECO:0000256" key="4">
    <source>
        <dbReference type="SAM" id="MobiDB-lite"/>
    </source>
</evidence>
<protein>
    <recommendedName>
        <fullName evidence="7">NRR repressor homolog 1</fullName>
    </recommendedName>
</protein>
<keyword evidence="3" id="KW-0539">Nucleus</keyword>
<comment type="caution">
    <text evidence="5">The sequence shown here is derived from an EMBL/GenBank/DDBJ whole genome shotgun (WGS) entry which is preliminary data.</text>
</comment>
<accession>A0A5J9U5Y9</accession>
<feature type="compositionally biased region" description="Basic and acidic residues" evidence="4">
    <location>
        <begin position="167"/>
        <end position="176"/>
    </location>
</feature>
<dbReference type="PANTHER" id="PTHR33669">
    <property type="entry name" value="PROTEIN NEGATIVE REGULATOR OF RESISTANCE"/>
    <property type="match status" value="1"/>
</dbReference>
<dbReference type="AlphaFoldDB" id="A0A5J9U5Y9"/>
<dbReference type="InterPro" id="IPR031425">
    <property type="entry name" value="NPR1/NH1-interacting"/>
</dbReference>
<dbReference type="Pfam" id="PF15699">
    <property type="entry name" value="NPR1_interact"/>
    <property type="match status" value="1"/>
</dbReference>
<feature type="non-terminal residue" evidence="5">
    <location>
        <position position="1"/>
    </location>
</feature>
<feature type="region of interest" description="Disordered" evidence="4">
    <location>
        <begin position="83"/>
        <end position="176"/>
    </location>
</feature>
<feature type="compositionally biased region" description="Low complexity" evidence="4">
    <location>
        <begin position="36"/>
        <end position="53"/>
    </location>
</feature>
<dbReference type="Proteomes" id="UP000324897">
    <property type="component" value="Chromosome 7"/>
</dbReference>
<evidence type="ECO:0000256" key="3">
    <source>
        <dbReference type="ARBA" id="ARBA00023242"/>
    </source>
</evidence>
<comment type="subcellular location">
    <subcellularLocation>
        <location evidence="1">Nucleus</location>
    </subcellularLocation>
</comment>
<sequence>MDDGSKAAPPTGSVSAGEGAALPSQRAARRTPVPDGAAAAALGAPTAAGAEANGSGGEEVDDEQVERFYALLANIRAMRRVYTPGAGDDTADGGSSGAARKRLRSADPPWRPAFRMEDFEDAAATATSRRATTKTESDQLPADDGEKGTGDAPPSTSQPPTPRAGSRRVDSNSKSI</sequence>
<proteinExistence type="inferred from homology"/>
<comment type="similarity">
    <text evidence="2">Belongs to the NPR1-interactor family.</text>
</comment>
<evidence type="ECO:0000313" key="5">
    <source>
        <dbReference type="EMBL" id="TVU19053.1"/>
    </source>
</evidence>
<name>A0A5J9U5Y9_9POAL</name>